<dbReference type="SUPFAM" id="SSF103481">
    <property type="entry name" value="Multidrug resistance efflux transporter EmrE"/>
    <property type="match status" value="1"/>
</dbReference>
<feature type="transmembrane region" description="Helical" evidence="1">
    <location>
        <begin position="89"/>
        <end position="109"/>
    </location>
</feature>
<dbReference type="InterPro" id="IPR037185">
    <property type="entry name" value="EmrE-like"/>
</dbReference>
<dbReference type="OrthoDB" id="5854584at2759"/>
<sequence>MKGQVYAIISGVYAALGAMFGKLAMTSHEAIDLCTDILVLSAVADPHVPCNNWGLWLRIAAFLLMVTMNTLMFVVLTKAFRFCSTSIEATITSAAANFLFTGILGKGLFGEEVTGVWWLGLVFILCGLMLLHHTNAAKEEARKPGTLPKKKEKLW</sequence>
<dbReference type="PANTHER" id="PTHR31965:SF1">
    <property type="entry name" value="TRANSMEMBRANE PROTEIN 42"/>
    <property type="match status" value="1"/>
</dbReference>
<keyword evidence="1" id="KW-0812">Transmembrane</keyword>
<keyword evidence="1" id="KW-1133">Transmembrane helix</keyword>
<evidence type="ECO:0000313" key="3">
    <source>
        <dbReference type="RefSeq" id="XP_018009507.1"/>
    </source>
</evidence>
<name>A0A8B7N6J8_HYAAZ</name>
<protein>
    <submittedName>
        <fullName evidence="3">Transmembrane protein 42-like</fullName>
    </submittedName>
</protein>
<gene>
    <name evidence="3" type="primary">LOC108667036</name>
</gene>
<dbReference type="OMA" id="QIALWWV"/>
<feature type="transmembrane region" description="Helical" evidence="1">
    <location>
        <begin position="5"/>
        <end position="25"/>
    </location>
</feature>
<dbReference type="RefSeq" id="XP_018009507.1">
    <property type="nucleotide sequence ID" value="XM_018154018.2"/>
</dbReference>
<proteinExistence type="predicted"/>
<dbReference type="AlphaFoldDB" id="A0A8B7N6J8"/>
<evidence type="ECO:0000313" key="2">
    <source>
        <dbReference type="Proteomes" id="UP000694843"/>
    </source>
</evidence>
<dbReference type="Proteomes" id="UP000694843">
    <property type="component" value="Unplaced"/>
</dbReference>
<accession>A0A8B7N6J8</accession>
<organism evidence="2 3">
    <name type="scientific">Hyalella azteca</name>
    <name type="common">Amphipod</name>
    <dbReference type="NCBI Taxonomy" id="294128"/>
    <lineage>
        <taxon>Eukaryota</taxon>
        <taxon>Metazoa</taxon>
        <taxon>Ecdysozoa</taxon>
        <taxon>Arthropoda</taxon>
        <taxon>Crustacea</taxon>
        <taxon>Multicrustacea</taxon>
        <taxon>Malacostraca</taxon>
        <taxon>Eumalacostraca</taxon>
        <taxon>Peracarida</taxon>
        <taxon>Amphipoda</taxon>
        <taxon>Senticaudata</taxon>
        <taxon>Talitrida</taxon>
        <taxon>Talitroidea</taxon>
        <taxon>Hyalellidae</taxon>
        <taxon>Hyalella</taxon>
    </lineage>
</organism>
<dbReference type="InterPro" id="IPR039632">
    <property type="entry name" value="TMEM42"/>
</dbReference>
<feature type="transmembrane region" description="Helical" evidence="1">
    <location>
        <begin position="115"/>
        <end position="133"/>
    </location>
</feature>
<reference evidence="3" key="1">
    <citation type="submission" date="2025-08" db="UniProtKB">
        <authorList>
            <consortium name="RefSeq"/>
        </authorList>
    </citation>
    <scope>IDENTIFICATION</scope>
    <source>
        <tissue evidence="3">Whole organism</tissue>
    </source>
</reference>
<evidence type="ECO:0000256" key="1">
    <source>
        <dbReference type="SAM" id="Phobius"/>
    </source>
</evidence>
<keyword evidence="2" id="KW-1185">Reference proteome</keyword>
<dbReference type="GeneID" id="108667036"/>
<dbReference type="PANTHER" id="PTHR31965">
    <property type="entry name" value="TRANSMEMBRANE PROTEIN 42"/>
    <property type="match status" value="1"/>
</dbReference>
<keyword evidence="1" id="KW-0472">Membrane</keyword>
<feature type="transmembrane region" description="Helical" evidence="1">
    <location>
        <begin position="55"/>
        <end position="77"/>
    </location>
</feature>
<dbReference type="KEGG" id="hazt:108667036"/>